<evidence type="ECO:0000259" key="2">
    <source>
        <dbReference type="Pfam" id="PF18962"/>
    </source>
</evidence>
<comment type="caution">
    <text evidence="3">The sequence shown here is derived from an EMBL/GenBank/DDBJ whole genome shotgun (WGS) entry which is preliminary data.</text>
</comment>
<evidence type="ECO:0000256" key="1">
    <source>
        <dbReference type="ARBA" id="ARBA00022729"/>
    </source>
</evidence>
<dbReference type="InterPro" id="IPR051200">
    <property type="entry name" value="Host-pathogen_enzymatic-act"/>
</dbReference>
<dbReference type="PANTHER" id="PTHR47197:SF3">
    <property type="entry name" value="DIHYDRO-HEME D1 DEHYDROGENASE"/>
    <property type="match status" value="1"/>
</dbReference>
<keyword evidence="4" id="KW-1185">Reference proteome</keyword>
<dbReference type="InterPro" id="IPR011044">
    <property type="entry name" value="Quino_amine_DH_bsu"/>
</dbReference>
<keyword evidence="1" id="KW-0732">Signal</keyword>
<proteinExistence type="predicted"/>
<evidence type="ECO:0000313" key="3">
    <source>
        <dbReference type="EMBL" id="OCB71261.1"/>
    </source>
</evidence>
<sequence length="366" mass="39870">MRREDVGRNKIKKHKNKIKIKFMKQKLFILLTLLTINLNAQVIDVVTTGLTDPAGLAISGNTLYIAEAFGANKISKIDISSASPTKTDVVTGLSGPDGLAISGNTLYIAEIDADKISKIDISSATPIVETVITGVLEPTGIVIDGDYLYIAEYNAQKISKLNLTTLVKTDYLIGLSGPTGLVISNNILYFSEFDTNVISKVDLTAAVPVVTQMGSGFNEPAFLNLVGSELYFANYGSGKLSKMNITNQIVSDVATSLGGVYGLVNNGAFLFLSQRDTNKISKISLTNLSTANFDIENQVSIYPNPTSNYLTLQNVLKNSEITISDFSGRIIKQFKYQKPTIDLQSFEKGIYFLTIDKNKTIKFIKN</sequence>
<dbReference type="PANTHER" id="PTHR47197">
    <property type="entry name" value="PROTEIN NIRF"/>
    <property type="match status" value="1"/>
</dbReference>
<dbReference type="InterPro" id="IPR015943">
    <property type="entry name" value="WD40/YVTN_repeat-like_dom_sf"/>
</dbReference>
<dbReference type="Gene3D" id="2.130.10.10">
    <property type="entry name" value="YVTN repeat-like/Quinoprotein amine dehydrogenase"/>
    <property type="match status" value="1"/>
</dbReference>
<organism evidence="3 4">
    <name type="scientific">Flavobacterium crassostreae</name>
    <dbReference type="NCBI Taxonomy" id="1763534"/>
    <lineage>
        <taxon>Bacteria</taxon>
        <taxon>Pseudomonadati</taxon>
        <taxon>Bacteroidota</taxon>
        <taxon>Flavobacteriia</taxon>
        <taxon>Flavobacteriales</taxon>
        <taxon>Flavobacteriaceae</taxon>
        <taxon>Flavobacterium</taxon>
    </lineage>
</organism>
<dbReference type="SUPFAM" id="SSF63829">
    <property type="entry name" value="Calcium-dependent phosphotriesterase"/>
    <property type="match status" value="1"/>
</dbReference>
<protein>
    <recommendedName>
        <fullName evidence="2">Secretion system C-terminal sorting domain-containing protein</fullName>
    </recommendedName>
</protein>
<reference evidence="3 4" key="1">
    <citation type="submission" date="2016-03" db="EMBL/GenBank/DDBJ databases">
        <authorList>
            <person name="Ploux O."/>
        </authorList>
    </citation>
    <scope>NUCLEOTIDE SEQUENCE [LARGE SCALE GENOMIC DNA]</scope>
    <source>
        <strain evidence="3 4">LPB0076</strain>
    </source>
</reference>
<dbReference type="STRING" id="1763534.GCA_001831475_02427"/>
<dbReference type="Proteomes" id="UP000093510">
    <property type="component" value="Unassembled WGS sequence"/>
</dbReference>
<dbReference type="SUPFAM" id="SSF50969">
    <property type="entry name" value="YVTN repeat-like/Quinoprotein amine dehydrogenase"/>
    <property type="match status" value="1"/>
</dbReference>
<dbReference type="Gene3D" id="2.40.10.500">
    <property type="match status" value="1"/>
</dbReference>
<gene>
    <name evidence="3" type="ORF">LPBF_11490</name>
</gene>
<dbReference type="RefSeq" id="WP_066336631.1">
    <property type="nucleotide sequence ID" value="NZ_LVEP01000057.1"/>
</dbReference>
<feature type="domain" description="Secretion system C-terminal sorting" evidence="2">
    <location>
        <begin position="301"/>
        <end position="360"/>
    </location>
</feature>
<accession>A0A1B9DNL0</accession>
<dbReference type="AlphaFoldDB" id="A0A1B9DNL0"/>
<name>A0A1B9DNL0_9FLAO</name>
<evidence type="ECO:0000313" key="4">
    <source>
        <dbReference type="Proteomes" id="UP000093510"/>
    </source>
</evidence>
<dbReference type="NCBIfam" id="TIGR04183">
    <property type="entry name" value="Por_Secre_tail"/>
    <property type="match status" value="1"/>
</dbReference>
<dbReference type="InterPro" id="IPR026444">
    <property type="entry name" value="Secre_tail"/>
</dbReference>
<dbReference type="EMBL" id="LVEP01000057">
    <property type="protein sequence ID" value="OCB71261.1"/>
    <property type="molecule type" value="Genomic_DNA"/>
</dbReference>
<dbReference type="Pfam" id="PF18962">
    <property type="entry name" value="Por_Secre_tail"/>
    <property type="match status" value="1"/>
</dbReference>